<dbReference type="NCBIfam" id="TIGR00040">
    <property type="entry name" value="yfcE"/>
    <property type="match status" value="1"/>
</dbReference>
<keyword evidence="7" id="KW-1185">Reference proteome</keyword>
<accession>A0ABT6FI12</accession>
<evidence type="ECO:0000256" key="1">
    <source>
        <dbReference type="ARBA" id="ARBA00008950"/>
    </source>
</evidence>
<dbReference type="InterPro" id="IPR050126">
    <property type="entry name" value="Ap4A_hydrolase"/>
</dbReference>
<dbReference type="InterPro" id="IPR000979">
    <property type="entry name" value="Phosphodiesterase_MJ0936/Vps29"/>
</dbReference>
<evidence type="ECO:0000313" key="6">
    <source>
        <dbReference type="EMBL" id="MDG3007223.1"/>
    </source>
</evidence>
<dbReference type="InterPro" id="IPR024654">
    <property type="entry name" value="Calcineurin-like_PHP_lpxH"/>
</dbReference>
<evidence type="ECO:0000256" key="2">
    <source>
        <dbReference type="ARBA" id="ARBA00022723"/>
    </source>
</evidence>
<dbReference type="EC" id="3.1.4.-" evidence="4"/>
<evidence type="ECO:0000256" key="4">
    <source>
        <dbReference type="RuleBase" id="RU362039"/>
    </source>
</evidence>
<protein>
    <recommendedName>
        <fullName evidence="4">Phosphoesterase</fullName>
        <ecNumber evidence="4">3.1.4.-</ecNumber>
    </recommendedName>
</protein>
<keyword evidence="3" id="KW-0378">Hydrolase</keyword>
<dbReference type="Gene3D" id="3.60.21.10">
    <property type="match status" value="1"/>
</dbReference>
<dbReference type="RefSeq" id="WP_277863509.1">
    <property type="nucleotide sequence ID" value="NZ_JARRAG010000002.1"/>
</dbReference>
<dbReference type="Proteomes" id="UP001216907">
    <property type="component" value="Unassembled WGS sequence"/>
</dbReference>
<name>A0ABT6FI12_9BACT</name>
<evidence type="ECO:0000313" key="7">
    <source>
        <dbReference type="Proteomes" id="UP001216907"/>
    </source>
</evidence>
<evidence type="ECO:0000259" key="5">
    <source>
        <dbReference type="Pfam" id="PF12850"/>
    </source>
</evidence>
<dbReference type="EMBL" id="JARRAG010000002">
    <property type="protein sequence ID" value="MDG3007223.1"/>
    <property type="molecule type" value="Genomic_DNA"/>
</dbReference>
<gene>
    <name evidence="6" type="ORF">PZE19_25960</name>
</gene>
<sequence length="246" mass="27177">MRILVVSDVHANRAALAAIDEPHDACFCLGDLVDYGPEPSPCVRWAMANADYAVRGNHDHGVAQEVPVTGDVGFRYLTRVTRPDQWDALGPEERKYLLQLPVTQRVTLGDLRFLLVHATPRDPLDEYLLRDEAAWARRLENVDADVICVGHSHMQFKLKVGDQLVVNPGSVGLPRDGDPRAAYAIIEDGRVELKRIAYPIEETIAAIQSAPWPDRARTMLTHVIRNGRLPMPNGVEEPAAAPDGDG</sequence>
<dbReference type="InterPro" id="IPR011152">
    <property type="entry name" value="Pesterase_MJ0912"/>
</dbReference>
<proteinExistence type="inferred from homology"/>
<organism evidence="6 7">
    <name type="scientific">Paludisphaera mucosa</name>
    <dbReference type="NCBI Taxonomy" id="3030827"/>
    <lineage>
        <taxon>Bacteria</taxon>
        <taxon>Pseudomonadati</taxon>
        <taxon>Planctomycetota</taxon>
        <taxon>Planctomycetia</taxon>
        <taxon>Isosphaerales</taxon>
        <taxon>Isosphaeraceae</taxon>
        <taxon>Paludisphaera</taxon>
    </lineage>
</organism>
<comment type="similarity">
    <text evidence="1 4">Belongs to the metallophosphoesterase superfamily. YfcE family.</text>
</comment>
<dbReference type="PANTHER" id="PTHR42850">
    <property type="entry name" value="METALLOPHOSPHOESTERASE"/>
    <property type="match status" value="1"/>
</dbReference>
<dbReference type="PIRSF" id="PIRSF000883">
    <property type="entry name" value="Pesterase_MJ0912"/>
    <property type="match status" value="1"/>
</dbReference>
<dbReference type="PROSITE" id="PS01269">
    <property type="entry name" value="UPF0025"/>
    <property type="match status" value="1"/>
</dbReference>
<reference evidence="6 7" key="1">
    <citation type="submission" date="2023-03" db="EMBL/GenBank/DDBJ databases">
        <title>Paludisphaera mucosa sp. nov. a novel planctomycete from northern fen.</title>
        <authorList>
            <person name="Ivanova A."/>
        </authorList>
    </citation>
    <scope>NUCLEOTIDE SEQUENCE [LARGE SCALE GENOMIC DNA]</scope>
    <source>
        <strain evidence="6 7">Pla2</strain>
    </source>
</reference>
<keyword evidence="2 4" id="KW-0479">Metal-binding</keyword>
<dbReference type="Pfam" id="PF12850">
    <property type="entry name" value="Metallophos_2"/>
    <property type="match status" value="1"/>
</dbReference>
<comment type="cofactor">
    <cofactor evidence="4">
        <name>a divalent metal cation</name>
        <dbReference type="ChEBI" id="CHEBI:60240"/>
    </cofactor>
</comment>
<dbReference type="InterPro" id="IPR020935">
    <property type="entry name" value="PdiEstase_YfcE_CS"/>
</dbReference>
<dbReference type="SUPFAM" id="SSF56300">
    <property type="entry name" value="Metallo-dependent phosphatases"/>
    <property type="match status" value="1"/>
</dbReference>
<evidence type="ECO:0000256" key="3">
    <source>
        <dbReference type="ARBA" id="ARBA00022801"/>
    </source>
</evidence>
<dbReference type="PANTHER" id="PTHR42850:SF2">
    <property type="entry name" value="BLL5683 PROTEIN"/>
    <property type="match status" value="1"/>
</dbReference>
<feature type="domain" description="Calcineurin-like phosphoesterase" evidence="5">
    <location>
        <begin position="1"/>
        <end position="186"/>
    </location>
</feature>
<dbReference type="InterPro" id="IPR029052">
    <property type="entry name" value="Metallo-depent_PP-like"/>
</dbReference>
<comment type="caution">
    <text evidence="6">The sequence shown here is derived from an EMBL/GenBank/DDBJ whole genome shotgun (WGS) entry which is preliminary data.</text>
</comment>